<sequence length="74" mass="8421">MGVSWLTAKGEKNLIPAHERPREGKRRTVLHWQQLFVAACCQCSSAWAVMSFQRIDMHCFLKSATVACILLFVL</sequence>
<dbReference type="AlphaFoldDB" id="A0A9X9G2A9"/>
<gene>
    <name evidence="1" type="ORF">FOT63_15220</name>
</gene>
<dbReference type="EMBL" id="VOUP01000008">
    <property type="protein sequence ID" value="TXE28430.1"/>
    <property type="molecule type" value="Genomic_DNA"/>
</dbReference>
<dbReference type="RefSeq" id="WP_147838495.1">
    <property type="nucleotide sequence ID" value="NZ_CP090028.1"/>
</dbReference>
<evidence type="ECO:0000313" key="2">
    <source>
        <dbReference type="Proteomes" id="UP000321307"/>
    </source>
</evidence>
<reference evidence="1 2" key="1">
    <citation type="submission" date="2019-07" db="EMBL/GenBank/DDBJ databases">
        <title>Serratia strains were isolated from fresh produce.</title>
        <authorList>
            <person name="Cho G.-S."/>
            <person name="Stein M."/>
            <person name="Lee W."/>
            <person name="Suh S.H."/>
            <person name="Franz C.M.A.P."/>
        </authorList>
    </citation>
    <scope>NUCLEOTIDE SEQUENCE [LARGE SCALE GENOMIC DNA]</scope>
    <source>
        <strain evidence="1 2">S17</strain>
    </source>
</reference>
<name>A0A9X9G2A9_9GAMM</name>
<dbReference type="Proteomes" id="UP000321307">
    <property type="component" value="Unassembled WGS sequence"/>
</dbReference>
<evidence type="ECO:0000313" key="1">
    <source>
        <dbReference type="EMBL" id="TXE28430.1"/>
    </source>
</evidence>
<accession>A0A9X9G2A9</accession>
<protein>
    <submittedName>
        <fullName evidence="1">Uncharacterized protein</fullName>
    </submittedName>
</protein>
<organism evidence="1 2">
    <name type="scientific">Serratia ureilytica</name>
    <dbReference type="NCBI Taxonomy" id="300181"/>
    <lineage>
        <taxon>Bacteria</taxon>
        <taxon>Pseudomonadati</taxon>
        <taxon>Pseudomonadota</taxon>
        <taxon>Gammaproteobacteria</taxon>
        <taxon>Enterobacterales</taxon>
        <taxon>Yersiniaceae</taxon>
        <taxon>Serratia</taxon>
    </lineage>
</organism>
<proteinExistence type="predicted"/>
<comment type="caution">
    <text evidence="1">The sequence shown here is derived from an EMBL/GenBank/DDBJ whole genome shotgun (WGS) entry which is preliminary data.</text>
</comment>